<dbReference type="AlphaFoldDB" id="G8BY11"/>
<dbReference type="EMBL" id="HE612864">
    <property type="protein sequence ID" value="CCE64789.1"/>
    <property type="molecule type" value="Genomic_DNA"/>
</dbReference>
<feature type="domain" description="Peptidase M16 C-terminal" evidence="2">
    <location>
        <begin position="189"/>
        <end position="368"/>
    </location>
</feature>
<dbReference type="GeneID" id="11534323"/>
<proteinExistence type="predicted"/>
<dbReference type="GO" id="GO:0006627">
    <property type="term" value="P:protein processing involved in protein targeting to mitochondrion"/>
    <property type="evidence" value="ECO:0007669"/>
    <property type="project" value="TreeGrafter"/>
</dbReference>
<dbReference type="Pfam" id="PF05193">
    <property type="entry name" value="Peptidase_M16_C"/>
    <property type="match status" value="1"/>
</dbReference>
<dbReference type="PANTHER" id="PTHR11851">
    <property type="entry name" value="METALLOPROTEASE"/>
    <property type="match status" value="1"/>
</dbReference>
<dbReference type="OrthoDB" id="10251424at2759"/>
<name>G8BY11_TETPH</name>
<reference evidence="3 4" key="1">
    <citation type="journal article" date="2011" name="Proc. Natl. Acad. Sci. U.S.A.">
        <title>Evolutionary erosion of yeast sex chromosomes by mating-type switching accidents.</title>
        <authorList>
            <person name="Gordon J.L."/>
            <person name="Armisen D."/>
            <person name="Proux-Wera E."/>
            <person name="Oheigeartaigh S.S."/>
            <person name="Byrne K.P."/>
            <person name="Wolfe K.H."/>
        </authorList>
    </citation>
    <scope>NUCLEOTIDE SEQUENCE [LARGE SCALE GENOMIC DNA]</scope>
    <source>
        <strain evidence="4">ATCC 24235 / CBS 4417 / NBRC 1672 / NRRL Y-8282 / UCD 70-5</strain>
    </source>
</reference>
<dbReference type="Pfam" id="PF00675">
    <property type="entry name" value="Peptidase_M16"/>
    <property type="match status" value="1"/>
</dbReference>
<dbReference type="RefSeq" id="XP_003687223.1">
    <property type="nucleotide sequence ID" value="XM_003687175.1"/>
</dbReference>
<dbReference type="InterPro" id="IPR011249">
    <property type="entry name" value="Metalloenz_LuxS/M16"/>
</dbReference>
<dbReference type="OMA" id="DSGLWGF"/>
<gene>
    <name evidence="3" type="primary">TPHA0I02880</name>
    <name evidence="3" type="ordered locus">TPHA_0I02880</name>
</gene>
<protein>
    <recommendedName>
        <fullName evidence="5">Peptidase M16 N-terminal domain-containing protein</fullName>
    </recommendedName>
</protein>
<evidence type="ECO:0000313" key="4">
    <source>
        <dbReference type="Proteomes" id="UP000005666"/>
    </source>
</evidence>
<dbReference type="GO" id="GO:0004222">
    <property type="term" value="F:metalloendopeptidase activity"/>
    <property type="evidence" value="ECO:0007669"/>
    <property type="project" value="TreeGrafter"/>
</dbReference>
<dbReference type="KEGG" id="tpf:TPHA_0I02880"/>
<evidence type="ECO:0000259" key="1">
    <source>
        <dbReference type="Pfam" id="PF00675"/>
    </source>
</evidence>
<evidence type="ECO:0000259" key="2">
    <source>
        <dbReference type="Pfam" id="PF05193"/>
    </source>
</evidence>
<dbReference type="Proteomes" id="UP000005666">
    <property type="component" value="Chromosome 9"/>
</dbReference>
<sequence length="456" mass="51405">MLRNSNNLVKNGILRRFLSTRPEVTELSNGVSVVTRYNPNVAHNTTGLVFGSGSSAENPYNNGVSHVCSSLFSRHNKKVNADAVKQGFKLDSLVDREYQSFLVTSAGSANLAKALDCLNTSFAETTQNVNQSDFDQSKTLITEELYKLENKNKFQQERVMEHLHSTAFQNTPLSLPKRGTMESVQSLVTDDLKEFASVNYNNTNVIVVNEGNIQHNDFIELLESKNFKLSNEHKPTLPKSTFLGSEVRLRDDTLPKAYFAIAVEGESIRSPDYLTSQVAAEIFGSYNALEPKSRLQGVKLIDQFQEYNIAEMYDHFSLSYKDSGLWGFRAVTSEFNSIDEVVHFTLKQWNRLTISITETELARGKQLLKLKLASNLESNPNVTQIVSELGYQALNGNIRPTLAEQFALIDKITVKDIKNWASKRLWDQDVAIAGSGQIEGLLDYMRIRNDMSMMRW</sequence>
<evidence type="ECO:0000313" key="3">
    <source>
        <dbReference type="EMBL" id="CCE64789.1"/>
    </source>
</evidence>
<dbReference type="InterPro" id="IPR011765">
    <property type="entry name" value="Pept_M16_N"/>
</dbReference>
<dbReference type="InterPro" id="IPR050361">
    <property type="entry name" value="MPP/UQCRC_Complex"/>
</dbReference>
<evidence type="ECO:0008006" key="5">
    <source>
        <dbReference type="Google" id="ProtNLM"/>
    </source>
</evidence>
<dbReference type="HOGENOM" id="CLU_009902_4_2_1"/>
<dbReference type="GO" id="GO:0045275">
    <property type="term" value="C:respiratory chain complex III"/>
    <property type="evidence" value="ECO:0007669"/>
    <property type="project" value="EnsemblFungi"/>
</dbReference>
<dbReference type="InterPro" id="IPR007863">
    <property type="entry name" value="Peptidase_M16_C"/>
</dbReference>
<dbReference type="PANTHER" id="PTHR11851:SF126">
    <property type="entry name" value="CYTOCHROME B-C1 COMPLEX SUBUNIT 1, MITOCHONDRIAL"/>
    <property type="match status" value="1"/>
</dbReference>
<dbReference type="GO" id="GO:0046872">
    <property type="term" value="F:metal ion binding"/>
    <property type="evidence" value="ECO:0007669"/>
    <property type="project" value="InterPro"/>
</dbReference>
<dbReference type="SUPFAM" id="SSF63411">
    <property type="entry name" value="LuxS/MPP-like metallohydrolase"/>
    <property type="match status" value="2"/>
</dbReference>
<feature type="domain" description="Peptidase M16 N-terminal" evidence="1">
    <location>
        <begin position="33"/>
        <end position="178"/>
    </location>
</feature>
<dbReference type="eggNOG" id="KOG0960">
    <property type="taxonomic scope" value="Eukaryota"/>
</dbReference>
<dbReference type="STRING" id="1071381.G8BY11"/>
<dbReference type="GO" id="GO:0006122">
    <property type="term" value="P:mitochondrial electron transport, ubiquinol to cytochrome c"/>
    <property type="evidence" value="ECO:0007669"/>
    <property type="project" value="EnsemblFungi"/>
</dbReference>
<dbReference type="GO" id="GO:0008121">
    <property type="term" value="F:quinol-cytochrome-c reductase activity"/>
    <property type="evidence" value="ECO:0007669"/>
    <property type="project" value="EnsemblFungi"/>
</dbReference>
<keyword evidence="4" id="KW-1185">Reference proteome</keyword>
<organism evidence="3 4">
    <name type="scientific">Tetrapisispora phaffii (strain ATCC 24235 / CBS 4417 / NBRC 1672 / NRRL Y-8282 / UCD 70-5)</name>
    <name type="common">Yeast</name>
    <name type="synonym">Fabospora phaffii</name>
    <dbReference type="NCBI Taxonomy" id="1071381"/>
    <lineage>
        <taxon>Eukaryota</taxon>
        <taxon>Fungi</taxon>
        <taxon>Dikarya</taxon>
        <taxon>Ascomycota</taxon>
        <taxon>Saccharomycotina</taxon>
        <taxon>Saccharomycetes</taxon>
        <taxon>Saccharomycetales</taxon>
        <taxon>Saccharomycetaceae</taxon>
        <taxon>Tetrapisispora</taxon>
    </lineage>
</organism>
<dbReference type="GO" id="GO:0005743">
    <property type="term" value="C:mitochondrial inner membrane"/>
    <property type="evidence" value="ECO:0007669"/>
    <property type="project" value="EnsemblFungi"/>
</dbReference>
<dbReference type="Gene3D" id="3.30.830.10">
    <property type="entry name" value="Metalloenzyme, LuxS/M16 peptidase-like"/>
    <property type="match status" value="2"/>
</dbReference>
<accession>G8BY11</accession>